<evidence type="ECO:0000313" key="6">
    <source>
        <dbReference type="EMBL" id="KAK3176403.1"/>
    </source>
</evidence>
<evidence type="ECO:0000256" key="3">
    <source>
        <dbReference type="ARBA" id="ARBA00022840"/>
    </source>
</evidence>
<dbReference type="GO" id="GO:0005524">
    <property type="term" value="F:ATP binding"/>
    <property type="evidence" value="ECO:0007669"/>
    <property type="project" value="UniProtKB-KW"/>
</dbReference>
<accession>A0AAD9ZD92</accession>
<dbReference type="FunFam" id="3.40.50.800:FF:000035">
    <property type="entry name" value="Prolyl-tRNA synthetase"/>
    <property type="match status" value="1"/>
</dbReference>
<reference evidence="6" key="1">
    <citation type="submission" date="2022-11" db="EMBL/GenBank/DDBJ databases">
        <title>Chromosomal genome sequence assembly and mating type (MAT) locus characterization of the leprose asexual lichenized fungus Lepraria neglecta (Nyl.) Erichsen.</title>
        <authorList>
            <person name="Allen J.L."/>
            <person name="Pfeffer B."/>
        </authorList>
    </citation>
    <scope>NUCLEOTIDE SEQUENCE</scope>
    <source>
        <strain evidence="6">Allen 5258</strain>
    </source>
</reference>
<proteinExistence type="predicted"/>
<protein>
    <recommendedName>
        <fullName evidence="5">Aminoacyl-transfer RNA synthetases class-II family profile domain-containing protein</fullName>
    </recommendedName>
</protein>
<dbReference type="InterPro" id="IPR002314">
    <property type="entry name" value="aa-tRNA-synt_IIb"/>
</dbReference>
<keyword evidence="1" id="KW-0436">Ligase</keyword>
<dbReference type="GO" id="GO:0005739">
    <property type="term" value="C:mitochondrion"/>
    <property type="evidence" value="ECO:0007669"/>
    <property type="project" value="TreeGrafter"/>
</dbReference>
<dbReference type="SUPFAM" id="SSF55681">
    <property type="entry name" value="Class II aaRS and biotin synthetases"/>
    <property type="match status" value="1"/>
</dbReference>
<dbReference type="InterPro" id="IPR045864">
    <property type="entry name" value="aa-tRNA-synth_II/BPL/LPL"/>
</dbReference>
<dbReference type="Pfam" id="PF00587">
    <property type="entry name" value="tRNA-synt_2b"/>
    <property type="match status" value="1"/>
</dbReference>
<comment type="caution">
    <text evidence="6">The sequence shown here is derived from an EMBL/GenBank/DDBJ whole genome shotgun (WGS) entry which is preliminary data.</text>
</comment>
<organism evidence="6 7">
    <name type="scientific">Lepraria neglecta</name>
    <dbReference type="NCBI Taxonomy" id="209136"/>
    <lineage>
        <taxon>Eukaryota</taxon>
        <taxon>Fungi</taxon>
        <taxon>Dikarya</taxon>
        <taxon>Ascomycota</taxon>
        <taxon>Pezizomycotina</taxon>
        <taxon>Lecanoromycetes</taxon>
        <taxon>OSLEUM clade</taxon>
        <taxon>Lecanoromycetidae</taxon>
        <taxon>Lecanorales</taxon>
        <taxon>Lecanorineae</taxon>
        <taxon>Stereocaulaceae</taxon>
        <taxon>Lepraria</taxon>
    </lineage>
</organism>
<dbReference type="Proteomes" id="UP001276659">
    <property type="component" value="Unassembled WGS sequence"/>
</dbReference>
<keyword evidence="2" id="KW-0547">Nucleotide-binding</keyword>
<dbReference type="InterPro" id="IPR006195">
    <property type="entry name" value="aa-tRNA-synth_II"/>
</dbReference>
<dbReference type="GO" id="GO:0004827">
    <property type="term" value="F:proline-tRNA ligase activity"/>
    <property type="evidence" value="ECO:0007669"/>
    <property type="project" value="TreeGrafter"/>
</dbReference>
<sequence length="457" mass="51127">MDPRKYRDEPRPRQGLLRTREFLMKDLYTFDSTTGEALETYKRVRQAYDAFFNEFKIPFLTAEAASGEMGGDLSHEYHFRTTKGEDNVISCTSCDYVANEELAQSRRYIQNPAHESKNEDPSSTGQVKDVEYTLYPPKDLETQAKDSHQWLGITRNRSTIVQAFLPSEIEAQTTNGKQTRKTNINAHAIKGLFPELDLTVENPIEAFKQHWRIQQPLETGIAGLSEIPRILRVFDIRFSEILPSPDSITISDLEVPVLHEQVKSAGAIDLVKIDWGDPCPRCDEGTLKIEPAVELGHTFHLGTRYSAPLNATIATKESQNEQMPMQMGCHGIGVSRLIAAVADSLADSKGLNWPRVMAPFEAVVLSGGDHEGDAVEVYDALAATSDSPIDAILDDRNKQLGWKLTDADLIGYPVIVVVGRDWKKGRKVEVQCRRLDSKESVPVGDLRAYVEGKLQQL</sequence>
<keyword evidence="7" id="KW-1185">Reference proteome</keyword>
<evidence type="ECO:0000256" key="4">
    <source>
        <dbReference type="ARBA" id="ARBA00023146"/>
    </source>
</evidence>
<evidence type="ECO:0000313" key="7">
    <source>
        <dbReference type="Proteomes" id="UP001276659"/>
    </source>
</evidence>
<keyword evidence="3" id="KW-0067">ATP-binding</keyword>
<feature type="domain" description="Aminoacyl-transfer RNA synthetases class-II family profile" evidence="5">
    <location>
        <begin position="6"/>
        <end position="359"/>
    </location>
</feature>
<dbReference type="PROSITE" id="PS50862">
    <property type="entry name" value="AA_TRNA_LIGASE_II"/>
    <property type="match status" value="1"/>
</dbReference>
<dbReference type="InterPro" id="IPR004154">
    <property type="entry name" value="Anticodon-bd"/>
</dbReference>
<dbReference type="AlphaFoldDB" id="A0AAD9ZD92"/>
<dbReference type="Gene3D" id="3.40.50.800">
    <property type="entry name" value="Anticodon-binding domain"/>
    <property type="match status" value="1"/>
</dbReference>
<dbReference type="Pfam" id="PF03129">
    <property type="entry name" value="HGTP_anticodon"/>
    <property type="match status" value="1"/>
</dbReference>
<keyword evidence="4" id="KW-0030">Aminoacyl-tRNA synthetase</keyword>
<name>A0AAD9ZD92_9LECA</name>
<evidence type="ECO:0000256" key="1">
    <source>
        <dbReference type="ARBA" id="ARBA00022598"/>
    </source>
</evidence>
<dbReference type="InterPro" id="IPR036621">
    <property type="entry name" value="Anticodon-bd_dom_sf"/>
</dbReference>
<dbReference type="SUPFAM" id="SSF52954">
    <property type="entry name" value="Class II aaRS ABD-related"/>
    <property type="match status" value="1"/>
</dbReference>
<dbReference type="PANTHER" id="PTHR42753:SF2">
    <property type="entry name" value="PROLINE--TRNA LIGASE"/>
    <property type="match status" value="1"/>
</dbReference>
<evidence type="ECO:0000259" key="5">
    <source>
        <dbReference type="PROSITE" id="PS50862"/>
    </source>
</evidence>
<dbReference type="Gene3D" id="3.30.930.10">
    <property type="entry name" value="Bira Bifunctional Protein, Domain 2"/>
    <property type="match status" value="2"/>
</dbReference>
<dbReference type="EMBL" id="JASNWA010000004">
    <property type="protein sequence ID" value="KAK3176403.1"/>
    <property type="molecule type" value="Genomic_DNA"/>
</dbReference>
<gene>
    <name evidence="6" type="ORF">OEA41_007726</name>
</gene>
<evidence type="ECO:0000256" key="2">
    <source>
        <dbReference type="ARBA" id="ARBA00022741"/>
    </source>
</evidence>
<dbReference type="GO" id="GO:0006433">
    <property type="term" value="P:prolyl-tRNA aminoacylation"/>
    <property type="evidence" value="ECO:0007669"/>
    <property type="project" value="TreeGrafter"/>
</dbReference>
<dbReference type="PANTHER" id="PTHR42753">
    <property type="entry name" value="MITOCHONDRIAL RIBOSOME PROTEIN L39/PROLYL-TRNA LIGASE FAMILY MEMBER"/>
    <property type="match status" value="1"/>
</dbReference>
<dbReference type="InterPro" id="IPR050062">
    <property type="entry name" value="Pro-tRNA_synthetase"/>
</dbReference>